<reference evidence="1 2" key="1">
    <citation type="submission" date="2024-09" db="EMBL/GenBank/DDBJ databases">
        <authorList>
            <person name="Sun Q."/>
            <person name="Mori K."/>
        </authorList>
    </citation>
    <scope>NUCLEOTIDE SEQUENCE [LARGE SCALE GENOMIC DNA]</scope>
    <source>
        <strain evidence="1 2">CCM 8543</strain>
    </source>
</reference>
<gene>
    <name evidence="1" type="ORF">ACFFJ2_07065</name>
</gene>
<evidence type="ECO:0000313" key="1">
    <source>
        <dbReference type="EMBL" id="MFC0208157.1"/>
    </source>
</evidence>
<protein>
    <submittedName>
        <fullName evidence="1">Uncharacterized protein</fullName>
    </submittedName>
</protein>
<dbReference type="RefSeq" id="WP_261521384.1">
    <property type="nucleotide sequence ID" value="NZ_JAODNW010000018.1"/>
</dbReference>
<accession>A0ABV6D698</accession>
<evidence type="ECO:0000313" key="2">
    <source>
        <dbReference type="Proteomes" id="UP001589755"/>
    </source>
</evidence>
<name>A0ABV6D698_9HYPH</name>
<dbReference type="Proteomes" id="UP001589755">
    <property type="component" value="Unassembled WGS sequence"/>
</dbReference>
<comment type="caution">
    <text evidence="1">The sequence shown here is derived from an EMBL/GenBank/DDBJ whole genome shotgun (WGS) entry which is preliminary data.</text>
</comment>
<keyword evidence="2" id="KW-1185">Reference proteome</keyword>
<dbReference type="EMBL" id="JBHLXD010000009">
    <property type="protein sequence ID" value="MFC0208157.1"/>
    <property type="molecule type" value="Genomic_DNA"/>
</dbReference>
<sequence>MAKKKSVEGISRAEPLILNAKPKAIALAALYISESLLLELHASQVLSTKDVEGLLTDALTALHNEEERFGKESCTMARKILHALFKQYEGRA</sequence>
<organism evidence="1 2">
    <name type="scientific">Chelativorans intermedius</name>
    <dbReference type="NCBI Taxonomy" id="515947"/>
    <lineage>
        <taxon>Bacteria</taxon>
        <taxon>Pseudomonadati</taxon>
        <taxon>Pseudomonadota</taxon>
        <taxon>Alphaproteobacteria</taxon>
        <taxon>Hyphomicrobiales</taxon>
        <taxon>Phyllobacteriaceae</taxon>
        <taxon>Chelativorans</taxon>
    </lineage>
</organism>
<proteinExistence type="predicted"/>